<dbReference type="AlphaFoldDB" id="B7FTV9"/>
<reference evidence="1 2" key="1">
    <citation type="journal article" date="2008" name="Nature">
        <title>The Phaeodactylum genome reveals the evolutionary history of diatom genomes.</title>
        <authorList>
            <person name="Bowler C."/>
            <person name="Allen A.E."/>
            <person name="Badger J.H."/>
            <person name="Grimwood J."/>
            <person name="Jabbari K."/>
            <person name="Kuo A."/>
            <person name="Maheswari U."/>
            <person name="Martens C."/>
            <person name="Maumus F."/>
            <person name="Otillar R.P."/>
            <person name="Rayko E."/>
            <person name="Salamov A."/>
            <person name="Vandepoele K."/>
            <person name="Beszteri B."/>
            <person name="Gruber A."/>
            <person name="Heijde M."/>
            <person name="Katinka M."/>
            <person name="Mock T."/>
            <person name="Valentin K."/>
            <person name="Verret F."/>
            <person name="Berges J.A."/>
            <person name="Brownlee C."/>
            <person name="Cadoret J.P."/>
            <person name="Chiovitti A."/>
            <person name="Choi C.J."/>
            <person name="Coesel S."/>
            <person name="De Martino A."/>
            <person name="Detter J.C."/>
            <person name="Durkin C."/>
            <person name="Falciatore A."/>
            <person name="Fournet J."/>
            <person name="Haruta M."/>
            <person name="Huysman M.J."/>
            <person name="Jenkins B.D."/>
            <person name="Jiroutova K."/>
            <person name="Jorgensen R.E."/>
            <person name="Joubert Y."/>
            <person name="Kaplan A."/>
            <person name="Kroger N."/>
            <person name="Kroth P.G."/>
            <person name="La Roche J."/>
            <person name="Lindquist E."/>
            <person name="Lommer M."/>
            <person name="Martin-Jezequel V."/>
            <person name="Lopez P.J."/>
            <person name="Lucas S."/>
            <person name="Mangogna M."/>
            <person name="McGinnis K."/>
            <person name="Medlin L.K."/>
            <person name="Montsant A."/>
            <person name="Oudot-Le Secq M.P."/>
            <person name="Napoli C."/>
            <person name="Obornik M."/>
            <person name="Parker M.S."/>
            <person name="Petit J.L."/>
            <person name="Porcel B.M."/>
            <person name="Poulsen N."/>
            <person name="Robison M."/>
            <person name="Rychlewski L."/>
            <person name="Rynearson T.A."/>
            <person name="Schmutz J."/>
            <person name="Shapiro H."/>
            <person name="Siaut M."/>
            <person name="Stanley M."/>
            <person name="Sussman M.R."/>
            <person name="Taylor A.R."/>
            <person name="Vardi A."/>
            <person name="von Dassow P."/>
            <person name="Vyverman W."/>
            <person name="Willis A."/>
            <person name="Wyrwicz L.S."/>
            <person name="Rokhsar D.S."/>
            <person name="Weissenbach J."/>
            <person name="Armbrust E.V."/>
            <person name="Green B.R."/>
            <person name="Van de Peer Y."/>
            <person name="Grigoriev I.V."/>
        </authorList>
    </citation>
    <scope>NUCLEOTIDE SEQUENCE [LARGE SCALE GENOMIC DNA]</scope>
    <source>
        <strain evidence="1 2">CCAP 1055/1</strain>
    </source>
</reference>
<organism evidence="1 2">
    <name type="scientific">Phaeodactylum tricornutum (strain CCAP 1055/1)</name>
    <dbReference type="NCBI Taxonomy" id="556484"/>
    <lineage>
        <taxon>Eukaryota</taxon>
        <taxon>Sar</taxon>
        <taxon>Stramenopiles</taxon>
        <taxon>Ochrophyta</taxon>
        <taxon>Bacillariophyta</taxon>
        <taxon>Bacillariophyceae</taxon>
        <taxon>Bacillariophycidae</taxon>
        <taxon>Naviculales</taxon>
        <taxon>Phaeodactylaceae</taxon>
        <taxon>Phaeodactylum</taxon>
    </lineage>
</organism>
<dbReference type="PaxDb" id="2850-Phatr44369"/>
<sequence length="453" mass="50658">MQTSTKSVFFVDASKALSLIHSPVRRVREDALPYWTYPGFEVFNGKNVEIAIAQNKLRRHRAAAHYTAKRSPSLENVDGRHTVDGCVLLNFKETLHHYRKNTFPLFSAGAYIRRGILLKEATKESKKRLRPDRENLFLAKPESGKPAKNSKTDATIPKMDAVETTRPFQHTPPARYNAPLIPFTVMMPNPYYSQMFLSGMPPYQAALSSSNAPKQTPETVLTVNGERSEQVKNDAIGKATLNKSKGEKKDVPSTEWFNNSIFYPPTMTPMQAAQNVLPQFLMVPRPTFTSPGFASTQGLINKGVPISLACDTEQLSEYQILIRHQLELFEAGPEDVESNTQGRKKPVVPMQVGLRCRHCATFPLRARGRGAVYYPSKLFGIYQAAQNMAGSHLCNSCQQIPYNLKQAIKKLRERRDNASGGKQYWADGARVLGLYETDAGLRMNAPVPKPDVA</sequence>
<dbReference type="EMBL" id="CM000607">
    <property type="protein sequence ID" value="EEC49879.1"/>
    <property type="molecule type" value="Genomic_DNA"/>
</dbReference>
<dbReference type="eggNOG" id="ENOG502SUEN">
    <property type="taxonomic scope" value="Eukaryota"/>
</dbReference>
<gene>
    <name evidence="1" type="ORF">PHATRDRAFT_44369</name>
</gene>
<dbReference type="Proteomes" id="UP000000759">
    <property type="component" value="Chromosome 4"/>
</dbReference>
<reference evidence="2" key="2">
    <citation type="submission" date="2008-08" db="EMBL/GenBank/DDBJ databases">
        <authorList>
            <consortium name="Diatom Consortium"/>
            <person name="Grigoriev I."/>
            <person name="Grimwood J."/>
            <person name="Kuo A."/>
            <person name="Otillar R.P."/>
            <person name="Salamov A."/>
            <person name="Detter J.C."/>
            <person name="Lindquist E."/>
            <person name="Shapiro H."/>
            <person name="Lucas S."/>
            <person name="Glavina del Rio T."/>
            <person name="Pitluck S."/>
            <person name="Rokhsar D."/>
            <person name="Bowler C."/>
        </authorList>
    </citation>
    <scope>GENOME REANNOTATION</scope>
    <source>
        <strain evidence="2">CCAP 1055/1</strain>
    </source>
</reference>
<dbReference type="GeneID" id="7197843"/>
<dbReference type="OrthoDB" id="47491at2759"/>
<dbReference type="HOGENOM" id="CLU_600620_0_0_1"/>
<name>B7FTV9_PHATC</name>
<protein>
    <submittedName>
        <fullName evidence="1">Uncharacterized protein</fullName>
    </submittedName>
</protein>
<evidence type="ECO:0000313" key="2">
    <source>
        <dbReference type="Proteomes" id="UP000000759"/>
    </source>
</evidence>
<dbReference type="InParanoid" id="B7FTV9"/>
<keyword evidence="2" id="KW-1185">Reference proteome</keyword>
<dbReference type="KEGG" id="pti:PHATRDRAFT_44369"/>
<proteinExistence type="predicted"/>
<dbReference type="RefSeq" id="XP_002178214.1">
    <property type="nucleotide sequence ID" value="XM_002178178.1"/>
</dbReference>
<accession>B7FTV9</accession>
<evidence type="ECO:0000313" key="1">
    <source>
        <dbReference type="EMBL" id="EEC49879.1"/>
    </source>
</evidence>